<accession>A0A062UBI3</accession>
<organism evidence="2 3">
    <name type="scientific">Hyphomonas beringensis</name>
    <dbReference type="NCBI Taxonomy" id="1280946"/>
    <lineage>
        <taxon>Bacteria</taxon>
        <taxon>Pseudomonadati</taxon>
        <taxon>Pseudomonadota</taxon>
        <taxon>Alphaproteobacteria</taxon>
        <taxon>Hyphomonadales</taxon>
        <taxon>Hyphomonadaceae</taxon>
        <taxon>Hyphomonas</taxon>
    </lineage>
</organism>
<dbReference type="STRING" id="1280946.HY29_02435"/>
<dbReference type="Gene3D" id="3.40.50.1240">
    <property type="entry name" value="Phosphoglycerate mutase-like"/>
    <property type="match status" value="1"/>
</dbReference>
<evidence type="ECO:0000313" key="2">
    <source>
        <dbReference type="EMBL" id="KCZ55088.1"/>
    </source>
</evidence>
<feature type="signal peptide" evidence="1">
    <location>
        <begin position="1"/>
        <end position="22"/>
    </location>
</feature>
<dbReference type="AlphaFoldDB" id="A0A062UBI3"/>
<dbReference type="PROSITE" id="PS51257">
    <property type="entry name" value="PROKAR_LIPOPROTEIN"/>
    <property type="match status" value="1"/>
</dbReference>
<reference evidence="2 3" key="1">
    <citation type="journal article" date="2014" name="Antonie Van Leeuwenhoek">
        <title>Hyphomonas beringensis sp. nov. and Hyphomonas chukchiensis sp. nov., isolated from surface seawater of the Bering Sea and Chukchi Sea.</title>
        <authorList>
            <person name="Li C."/>
            <person name="Lai Q."/>
            <person name="Li G."/>
            <person name="Dong C."/>
            <person name="Wang J."/>
            <person name="Liao Y."/>
            <person name="Shao Z."/>
        </authorList>
    </citation>
    <scope>NUCLEOTIDE SEQUENCE [LARGE SCALE GENOMIC DNA]</scope>
    <source>
        <strain evidence="2 3">25B14_1</strain>
    </source>
</reference>
<name>A0A062UBI3_9PROT</name>
<dbReference type="Pfam" id="PF00300">
    <property type="entry name" value="His_Phos_1"/>
    <property type="match status" value="1"/>
</dbReference>
<comment type="caution">
    <text evidence="2">The sequence shown here is derived from an EMBL/GenBank/DDBJ whole genome shotgun (WGS) entry which is preliminary data.</text>
</comment>
<dbReference type="PATRIC" id="fig|1280946.3.peg.1561"/>
<dbReference type="SMART" id="SM00855">
    <property type="entry name" value="PGAM"/>
    <property type="match status" value="1"/>
</dbReference>
<dbReference type="CDD" id="cd07067">
    <property type="entry name" value="HP_PGM_like"/>
    <property type="match status" value="1"/>
</dbReference>
<sequence>MMLTRRQTFAAIAASLMLAACASTPPPVTNTIYLVRHAEKQSGDDPALTLIGRTRADILAQELSDANLTAIYSTAYKRTRQTAAPTARAQNLDVFEYDPRNLESFAAQLRATPGNILVVGHSNTTPELVKLLGGKPGAPIDEAAEYDRLYVLTADGRKFRTELRRYGN</sequence>
<dbReference type="eggNOG" id="COG0406">
    <property type="taxonomic scope" value="Bacteria"/>
</dbReference>
<dbReference type="InterPro" id="IPR013078">
    <property type="entry name" value="His_Pase_superF_clade-1"/>
</dbReference>
<dbReference type="InterPro" id="IPR029033">
    <property type="entry name" value="His_PPase_superfam"/>
</dbReference>
<evidence type="ECO:0000256" key="1">
    <source>
        <dbReference type="SAM" id="SignalP"/>
    </source>
</evidence>
<feature type="chain" id="PRO_5001618178" description="Phosphoglycerate mutase" evidence="1">
    <location>
        <begin position="23"/>
        <end position="168"/>
    </location>
</feature>
<proteinExistence type="predicted"/>
<evidence type="ECO:0008006" key="4">
    <source>
        <dbReference type="Google" id="ProtNLM"/>
    </source>
</evidence>
<keyword evidence="1" id="KW-0732">Signal</keyword>
<keyword evidence="3" id="KW-1185">Reference proteome</keyword>
<evidence type="ECO:0000313" key="3">
    <source>
        <dbReference type="Proteomes" id="UP000027037"/>
    </source>
</evidence>
<dbReference type="EMBL" id="AWFF01000032">
    <property type="protein sequence ID" value="KCZ55088.1"/>
    <property type="molecule type" value="Genomic_DNA"/>
</dbReference>
<protein>
    <recommendedName>
        <fullName evidence="4">Phosphoglycerate mutase</fullName>
    </recommendedName>
</protein>
<dbReference type="SUPFAM" id="SSF53254">
    <property type="entry name" value="Phosphoglycerate mutase-like"/>
    <property type="match status" value="1"/>
</dbReference>
<dbReference type="Proteomes" id="UP000027037">
    <property type="component" value="Unassembled WGS sequence"/>
</dbReference>
<dbReference type="RefSeq" id="WP_034795053.1">
    <property type="nucleotide sequence ID" value="NZ_AWFF01000032.1"/>
</dbReference>
<gene>
    <name evidence="2" type="ORF">HY29_02435</name>
</gene>